<protein>
    <submittedName>
        <fullName evidence="2">Uncharacterized protein</fullName>
    </submittedName>
</protein>
<dbReference type="Proteomes" id="UP000277580">
    <property type="component" value="Unassembled WGS sequence"/>
</dbReference>
<keyword evidence="1" id="KW-0472">Membrane</keyword>
<feature type="transmembrane region" description="Helical" evidence="1">
    <location>
        <begin position="96"/>
        <end position="114"/>
    </location>
</feature>
<evidence type="ECO:0000313" key="2">
    <source>
        <dbReference type="EMBL" id="RPB14743.1"/>
    </source>
</evidence>
<keyword evidence="1" id="KW-0812">Transmembrane</keyword>
<dbReference type="EMBL" id="ML119116">
    <property type="protein sequence ID" value="RPB14743.1"/>
    <property type="molecule type" value="Genomic_DNA"/>
</dbReference>
<dbReference type="InParanoid" id="A0A3N4KW18"/>
<keyword evidence="1" id="KW-1133">Transmembrane helix</keyword>
<evidence type="ECO:0000313" key="3">
    <source>
        <dbReference type="Proteomes" id="UP000277580"/>
    </source>
</evidence>
<name>A0A3N4KW18_9PEZI</name>
<gene>
    <name evidence="2" type="ORF">P167DRAFT_42711</name>
</gene>
<proteinExistence type="predicted"/>
<reference evidence="2 3" key="1">
    <citation type="journal article" date="2018" name="Nat. Ecol. Evol.">
        <title>Pezizomycetes genomes reveal the molecular basis of ectomycorrhizal truffle lifestyle.</title>
        <authorList>
            <person name="Murat C."/>
            <person name="Payen T."/>
            <person name="Noel B."/>
            <person name="Kuo A."/>
            <person name="Morin E."/>
            <person name="Chen J."/>
            <person name="Kohler A."/>
            <person name="Krizsan K."/>
            <person name="Balestrini R."/>
            <person name="Da Silva C."/>
            <person name="Montanini B."/>
            <person name="Hainaut M."/>
            <person name="Levati E."/>
            <person name="Barry K.W."/>
            <person name="Belfiori B."/>
            <person name="Cichocki N."/>
            <person name="Clum A."/>
            <person name="Dockter R.B."/>
            <person name="Fauchery L."/>
            <person name="Guy J."/>
            <person name="Iotti M."/>
            <person name="Le Tacon F."/>
            <person name="Lindquist E.A."/>
            <person name="Lipzen A."/>
            <person name="Malagnac F."/>
            <person name="Mello A."/>
            <person name="Molinier V."/>
            <person name="Miyauchi S."/>
            <person name="Poulain J."/>
            <person name="Riccioni C."/>
            <person name="Rubini A."/>
            <person name="Sitrit Y."/>
            <person name="Splivallo R."/>
            <person name="Traeger S."/>
            <person name="Wang M."/>
            <person name="Zifcakova L."/>
            <person name="Wipf D."/>
            <person name="Zambonelli A."/>
            <person name="Paolocci F."/>
            <person name="Nowrousian M."/>
            <person name="Ottonello S."/>
            <person name="Baldrian P."/>
            <person name="Spatafora J.W."/>
            <person name="Henrissat B."/>
            <person name="Nagy L.G."/>
            <person name="Aury J.M."/>
            <person name="Wincker P."/>
            <person name="Grigoriev I.V."/>
            <person name="Bonfante P."/>
            <person name="Martin F.M."/>
        </authorList>
    </citation>
    <scope>NUCLEOTIDE SEQUENCE [LARGE SCALE GENOMIC DNA]</scope>
    <source>
        <strain evidence="2 3">CCBAS932</strain>
    </source>
</reference>
<sequence>MAALGLLAAWGFLRNFFYDRSRQTAALPTLIISKWQVYGTFVLARCKATASSLYLHITSVLPSILPSQPKHPPCFSKTRPLNFQSSASAAASQPHIAMFISLGLLGLLAMVLIYSTLKCGTLHNLSSVHNTLQLTVYWWYSFFSFLLFSLF</sequence>
<organism evidence="2 3">
    <name type="scientific">Morchella conica CCBAS932</name>
    <dbReference type="NCBI Taxonomy" id="1392247"/>
    <lineage>
        <taxon>Eukaryota</taxon>
        <taxon>Fungi</taxon>
        <taxon>Dikarya</taxon>
        <taxon>Ascomycota</taxon>
        <taxon>Pezizomycotina</taxon>
        <taxon>Pezizomycetes</taxon>
        <taxon>Pezizales</taxon>
        <taxon>Morchellaceae</taxon>
        <taxon>Morchella</taxon>
    </lineage>
</organism>
<feature type="transmembrane region" description="Helical" evidence="1">
    <location>
        <begin position="134"/>
        <end position="150"/>
    </location>
</feature>
<evidence type="ECO:0000256" key="1">
    <source>
        <dbReference type="SAM" id="Phobius"/>
    </source>
</evidence>
<keyword evidence="3" id="KW-1185">Reference proteome</keyword>
<accession>A0A3N4KW18</accession>
<dbReference type="AlphaFoldDB" id="A0A3N4KW18"/>